<dbReference type="GO" id="GO:0005764">
    <property type="term" value="C:lysosome"/>
    <property type="evidence" value="ECO:0007669"/>
    <property type="project" value="UniProtKB-SubCell"/>
</dbReference>
<proteinExistence type="inferred from homology"/>
<dbReference type="SUPFAM" id="SSF50353">
    <property type="entry name" value="Cytokine"/>
    <property type="match status" value="1"/>
</dbReference>
<comment type="subcellular location">
    <subcellularLocation>
        <location evidence="2">Cytoplasm</location>
        <location evidence="2">Cytosol</location>
    </subcellularLocation>
    <subcellularLocation>
        <location evidence="1">Lysosome</location>
    </subcellularLocation>
    <subcellularLocation>
        <location evidence="3">Secreted</location>
        <location evidence="3">Extracellular exosome</location>
    </subcellularLocation>
</comment>
<dbReference type="GO" id="GO:0019221">
    <property type="term" value="P:cytokine-mediated signaling pathway"/>
    <property type="evidence" value="ECO:0007669"/>
    <property type="project" value="TreeGrafter"/>
</dbReference>
<comment type="caution">
    <text evidence="13">The sequence shown here is derived from an EMBL/GenBank/DDBJ whole genome shotgun (WGS) entry which is preliminary data.</text>
</comment>
<comment type="similarity">
    <text evidence="4">Belongs to the IL-1 family.</text>
</comment>
<evidence type="ECO:0000256" key="8">
    <source>
        <dbReference type="ARBA" id="ARBA00022525"/>
    </source>
</evidence>
<organism evidence="13 14">
    <name type="scientific">Lates japonicus</name>
    <name type="common">Japanese lates</name>
    <dbReference type="NCBI Taxonomy" id="270547"/>
    <lineage>
        <taxon>Eukaryota</taxon>
        <taxon>Metazoa</taxon>
        <taxon>Chordata</taxon>
        <taxon>Craniata</taxon>
        <taxon>Vertebrata</taxon>
        <taxon>Euteleostomi</taxon>
        <taxon>Actinopterygii</taxon>
        <taxon>Neopterygii</taxon>
        <taxon>Teleostei</taxon>
        <taxon>Neoteleostei</taxon>
        <taxon>Acanthomorphata</taxon>
        <taxon>Carangaria</taxon>
        <taxon>Carangaria incertae sedis</taxon>
        <taxon>Centropomidae</taxon>
        <taxon>Lates</taxon>
    </lineage>
</organism>
<evidence type="ECO:0000256" key="2">
    <source>
        <dbReference type="ARBA" id="ARBA00004514"/>
    </source>
</evidence>
<keyword evidence="6" id="KW-0963">Cytoplasm</keyword>
<dbReference type="GO" id="GO:0001660">
    <property type="term" value="P:fever generation"/>
    <property type="evidence" value="ECO:0007669"/>
    <property type="project" value="UniProtKB-KW"/>
</dbReference>
<dbReference type="CDD" id="cd00100">
    <property type="entry name" value="beta-trefoil_IL1"/>
    <property type="match status" value="1"/>
</dbReference>
<evidence type="ECO:0000313" key="14">
    <source>
        <dbReference type="Proteomes" id="UP001279410"/>
    </source>
</evidence>
<gene>
    <name evidence="13" type="ORF">AKAME5_000836900</name>
</gene>
<name>A0AAD3ML95_LATJO</name>
<dbReference type="PANTHER" id="PTHR10078">
    <property type="entry name" value="INTERLEUKIN-1 FAMILY MEMBER"/>
    <property type="match status" value="1"/>
</dbReference>
<dbReference type="EMBL" id="BRZM01000022">
    <property type="protein sequence ID" value="GLD55957.1"/>
    <property type="molecule type" value="Genomic_DNA"/>
</dbReference>
<dbReference type="GO" id="GO:0051781">
    <property type="term" value="P:positive regulation of cell division"/>
    <property type="evidence" value="ECO:0007669"/>
    <property type="project" value="UniProtKB-KW"/>
</dbReference>
<reference evidence="13" key="1">
    <citation type="submission" date="2022-08" db="EMBL/GenBank/DDBJ databases">
        <title>Genome sequencing of akame (Lates japonicus).</title>
        <authorList>
            <person name="Hashiguchi Y."/>
            <person name="Takahashi H."/>
        </authorList>
    </citation>
    <scope>NUCLEOTIDE SEQUENCE</scope>
    <source>
        <strain evidence="13">Kochi</strain>
    </source>
</reference>
<dbReference type="GO" id="GO:1901222">
    <property type="term" value="P:regulation of non-canonical NF-kappaB signal transduction"/>
    <property type="evidence" value="ECO:0007669"/>
    <property type="project" value="TreeGrafter"/>
</dbReference>
<keyword evidence="11" id="KW-0458">Lysosome</keyword>
<dbReference type="GO" id="GO:0010628">
    <property type="term" value="P:positive regulation of gene expression"/>
    <property type="evidence" value="ECO:0007669"/>
    <property type="project" value="TreeGrafter"/>
</dbReference>
<evidence type="ECO:0000256" key="6">
    <source>
        <dbReference type="ARBA" id="ARBA00022490"/>
    </source>
</evidence>
<keyword evidence="8" id="KW-0964">Secreted</keyword>
<keyword evidence="12" id="KW-0497">Mitogen</keyword>
<dbReference type="GO" id="GO:0005829">
    <property type="term" value="C:cytosol"/>
    <property type="evidence" value="ECO:0007669"/>
    <property type="project" value="UniProtKB-SubCell"/>
</dbReference>
<keyword evidence="14" id="KW-1185">Reference proteome</keyword>
<dbReference type="GO" id="GO:0042119">
    <property type="term" value="P:neutrophil activation"/>
    <property type="evidence" value="ECO:0007669"/>
    <property type="project" value="TreeGrafter"/>
</dbReference>
<dbReference type="AlphaFoldDB" id="A0AAD3ML95"/>
<keyword evidence="7" id="KW-0202">Cytokine</keyword>
<dbReference type="PANTHER" id="PTHR10078:SF30">
    <property type="entry name" value="INTERLEUKIN-1 BETA"/>
    <property type="match status" value="1"/>
</dbReference>
<evidence type="ECO:0000256" key="1">
    <source>
        <dbReference type="ARBA" id="ARBA00004371"/>
    </source>
</evidence>
<keyword evidence="9" id="KW-0666">Pyrogen</keyword>
<dbReference type="GO" id="GO:0071222">
    <property type="term" value="P:cellular response to lipopolysaccharide"/>
    <property type="evidence" value="ECO:0007669"/>
    <property type="project" value="TreeGrafter"/>
</dbReference>
<dbReference type="Gene3D" id="2.80.10.50">
    <property type="match status" value="1"/>
</dbReference>
<evidence type="ECO:0000256" key="10">
    <source>
        <dbReference type="ARBA" id="ARBA00023198"/>
    </source>
</evidence>
<sequence>MLDFSPPQLCQWPFIPTSPSIHAKQKRKPTKDIKRLPLSLVSGSVLLAANTSGTMDLKVKGGVFIVHQVHEGKHQYAVENVVKYKNTTGEKMFARRGDKLVQINNMDVQDFTPEELAKMLAEGNPMLKMHKASRMKDHNEQPSVDEDTLHPVSKESMILSFSMEMKREDENEVGEGEGDGGIVEDVCQAGNEENGEGLLIIAMKRTTISVVRGRGCNTESPCEGCHGIGCSFDDVVMVAESSTVTLVPRGSGSFRKDKQEKVNVSIEHVATHRYLRGLCSERTIYASPNPEKMTIYYYRATNLDFKGMPVVLNFTGSNCFLRCCKDGEKVLLNVETCEKHRLKKISRTDPSALSFVFYMDSDRSSHLKFESALHRGWFIQILNTESAVTMETLDGGSEEYSFLFIIQK</sequence>
<dbReference type="Pfam" id="PF00340">
    <property type="entry name" value="IL1"/>
    <property type="match status" value="1"/>
</dbReference>
<protein>
    <recommendedName>
        <fullName evidence="5">Interleukin-1 beta</fullName>
    </recommendedName>
</protein>
<dbReference type="GO" id="GO:0048246">
    <property type="term" value="P:macrophage chemotaxis"/>
    <property type="evidence" value="ECO:0007669"/>
    <property type="project" value="TreeGrafter"/>
</dbReference>
<evidence type="ECO:0000256" key="5">
    <source>
        <dbReference type="ARBA" id="ARBA00014702"/>
    </source>
</evidence>
<evidence type="ECO:0000256" key="7">
    <source>
        <dbReference type="ARBA" id="ARBA00022514"/>
    </source>
</evidence>
<dbReference type="InterPro" id="IPR008996">
    <property type="entry name" value="IL1/FGF"/>
</dbReference>
<dbReference type="GO" id="GO:0005615">
    <property type="term" value="C:extracellular space"/>
    <property type="evidence" value="ECO:0007669"/>
    <property type="project" value="UniProtKB-KW"/>
</dbReference>
<evidence type="ECO:0000256" key="4">
    <source>
        <dbReference type="ARBA" id="ARBA00010448"/>
    </source>
</evidence>
<evidence type="ECO:0000256" key="12">
    <source>
        <dbReference type="ARBA" id="ARBA00023246"/>
    </source>
</evidence>
<dbReference type="Proteomes" id="UP001279410">
    <property type="component" value="Unassembled WGS sequence"/>
</dbReference>
<keyword evidence="10" id="KW-0395">Inflammatory response</keyword>
<dbReference type="InterPro" id="IPR000975">
    <property type="entry name" value="IL-1_fam"/>
</dbReference>
<evidence type="ECO:0000256" key="11">
    <source>
        <dbReference type="ARBA" id="ARBA00023228"/>
    </source>
</evidence>
<dbReference type="GO" id="GO:0005125">
    <property type="term" value="F:cytokine activity"/>
    <property type="evidence" value="ECO:0007669"/>
    <property type="project" value="UniProtKB-KW"/>
</dbReference>
<evidence type="ECO:0000313" key="13">
    <source>
        <dbReference type="EMBL" id="GLD55957.1"/>
    </source>
</evidence>
<evidence type="ECO:0000256" key="3">
    <source>
        <dbReference type="ARBA" id="ARBA00004550"/>
    </source>
</evidence>
<dbReference type="GO" id="GO:0006955">
    <property type="term" value="P:immune response"/>
    <property type="evidence" value="ECO:0007669"/>
    <property type="project" value="InterPro"/>
</dbReference>
<evidence type="ECO:0000256" key="9">
    <source>
        <dbReference type="ARBA" id="ARBA00022620"/>
    </source>
</evidence>
<accession>A0AAD3ML95</accession>